<evidence type="ECO:0000256" key="5">
    <source>
        <dbReference type="ARBA" id="ARBA00022519"/>
    </source>
</evidence>
<organism evidence="12 13">
    <name type="scientific">Parvibaculum lavamentivorans (strain DS-1 / DSM 13023 / NCIMB 13966)</name>
    <dbReference type="NCBI Taxonomy" id="402881"/>
    <lineage>
        <taxon>Bacteria</taxon>
        <taxon>Pseudomonadati</taxon>
        <taxon>Pseudomonadota</taxon>
        <taxon>Alphaproteobacteria</taxon>
        <taxon>Hyphomicrobiales</taxon>
        <taxon>Parvibaculaceae</taxon>
        <taxon>Parvibaculum</taxon>
    </lineage>
</organism>
<dbReference type="NCBIfam" id="TIGR01352">
    <property type="entry name" value="tonB_Cterm"/>
    <property type="match status" value="1"/>
</dbReference>
<evidence type="ECO:0000256" key="1">
    <source>
        <dbReference type="ARBA" id="ARBA00004383"/>
    </source>
</evidence>
<keyword evidence="8" id="KW-1133">Transmembrane helix</keyword>
<evidence type="ECO:0000256" key="3">
    <source>
        <dbReference type="ARBA" id="ARBA00022448"/>
    </source>
</evidence>
<dbReference type="InterPro" id="IPR051045">
    <property type="entry name" value="TonB-dependent_transducer"/>
</dbReference>
<dbReference type="Gene3D" id="3.30.1150.10">
    <property type="match status" value="1"/>
</dbReference>
<evidence type="ECO:0000313" key="12">
    <source>
        <dbReference type="EMBL" id="ABS62618.1"/>
    </source>
</evidence>
<feature type="domain" description="TonB C-terminal" evidence="11">
    <location>
        <begin position="115"/>
        <end position="208"/>
    </location>
</feature>
<dbReference type="Pfam" id="PF03544">
    <property type="entry name" value="TonB_C"/>
    <property type="match status" value="1"/>
</dbReference>
<dbReference type="KEGG" id="pla:Plav_0995"/>
<dbReference type="OrthoDB" id="1685233at2"/>
<evidence type="ECO:0000256" key="10">
    <source>
        <dbReference type="SAM" id="MobiDB-lite"/>
    </source>
</evidence>
<evidence type="ECO:0000256" key="2">
    <source>
        <dbReference type="ARBA" id="ARBA00006555"/>
    </source>
</evidence>
<dbReference type="HOGENOM" id="CLU_076057_5_0_5"/>
<comment type="similarity">
    <text evidence="2">Belongs to the TonB family.</text>
</comment>
<dbReference type="Proteomes" id="UP000006377">
    <property type="component" value="Chromosome"/>
</dbReference>
<evidence type="ECO:0000256" key="9">
    <source>
        <dbReference type="ARBA" id="ARBA00023136"/>
    </source>
</evidence>
<keyword evidence="13" id="KW-1185">Reference proteome</keyword>
<evidence type="ECO:0000259" key="11">
    <source>
        <dbReference type="PROSITE" id="PS52015"/>
    </source>
</evidence>
<dbReference type="RefSeq" id="WP_012109874.1">
    <property type="nucleotide sequence ID" value="NC_009719.1"/>
</dbReference>
<evidence type="ECO:0000256" key="7">
    <source>
        <dbReference type="ARBA" id="ARBA00022927"/>
    </source>
</evidence>
<keyword evidence="4" id="KW-1003">Cell membrane</keyword>
<dbReference type="AlphaFoldDB" id="A7HRT5"/>
<dbReference type="GO" id="GO:0055085">
    <property type="term" value="P:transmembrane transport"/>
    <property type="evidence" value="ECO:0007669"/>
    <property type="project" value="InterPro"/>
</dbReference>
<dbReference type="GO" id="GO:0005886">
    <property type="term" value="C:plasma membrane"/>
    <property type="evidence" value="ECO:0007669"/>
    <property type="project" value="UniProtKB-SubCell"/>
</dbReference>
<evidence type="ECO:0000256" key="8">
    <source>
        <dbReference type="ARBA" id="ARBA00022989"/>
    </source>
</evidence>
<protein>
    <submittedName>
        <fullName evidence="12">TonB family protein</fullName>
    </submittedName>
</protein>
<keyword evidence="7" id="KW-0653">Protein transport</keyword>
<dbReference type="PANTHER" id="PTHR33446:SF2">
    <property type="entry name" value="PROTEIN TONB"/>
    <property type="match status" value="1"/>
</dbReference>
<evidence type="ECO:0000256" key="6">
    <source>
        <dbReference type="ARBA" id="ARBA00022692"/>
    </source>
</evidence>
<reference evidence="12 13" key="1">
    <citation type="journal article" date="2011" name="Stand. Genomic Sci.">
        <title>Complete genome sequence of Parvibaculum lavamentivorans type strain (DS-1(T)).</title>
        <authorList>
            <person name="Schleheck D."/>
            <person name="Weiss M."/>
            <person name="Pitluck S."/>
            <person name="Bruce D."/>
            <person name="Land M.L."/>
            <person name="Han S."/>
            <person name="Saunders E."/>
            <person name="Tapia R."/>
            <person name="Detter C."/>
            <person name="Brettin T."/>
            <person name="Han J."/>
            <person name="Woyke T."/>
            <person name="Goodwin L."/>
            <person name="Pennacchio L."/>
            <person name="Nolan M."/>
            <person name="Cook A.M."/>
            <person name="Kjelleberg S."/>
            <person name="Thomas T."/>
        </authorList>
    </citation>
    <scope>NUCLEOTIDE SEQUENCE [LARGE SCALE GENOMIC DNA]</scope>
    <source>
        <strain evidence="13">DS-1 / DSM 13023 / NCIMB 13966</strain>
    </source>
</reference>
<keyword evidence="9" id="KW-0472">Membrane</keyword>
<dbReference type="PROSITE" id="PS52015">
    <property type="entry name" value="TONB_CTD"/>
    <property type="match status" value="1"/>
</dbReference>
<accession>A7HRT5</accession>
<sequence>MSTLDFREGHPSSSRVVGLAAVIGLHLLLLWALLSGLARDVVEAVQEPLQVALIAEAPKEAPPAPPPPEIVKPPEAYVPPPVVKKAPPLTPQKTIQQVQPAKPEPQPVVAEQRPILPRADPSHGNTQPPYPPASRRMGEEGRVILLLYVSEDGRVTDGKIDKSSGFERLDKVALVHARRTWRFLPATKDGAPVGHWMKFAVNFKLTDG</sequence>
<dbReference type="SUPFAM" id="SSF74653">
    <property type="entry name" value="TolA/TonB C-terminal domain"/>
    <property type="match status" value="1"/>
</dbReference>
<dbReference type="PANTHER" id="PTHR33446">
    <property type="entry name" value="PROTEIN TONB-RELATED"/>
    <property type="match status" value="1"/>
</dbReference>
<evidence type="ECO:0000313" key="13">
    <source>
        <dbReference type="Proteomes" id="UP000006377"/>
    </source>
</evidence>
<keyword evidence="5" id="KW-0997">Cell inner membrane</keyword>
<proteinExistence type="inferred from homology"/>
<gene>
    <name evidence="12" type="ordered locus">Plav_0995</name>
</gene>
<dbReference type="eggNOG" id="COG0810">
    <property type="taxonomic scope" value="Bacteria"/>
</dbReference>
<dbReference type="STRING" id="402881.Plav_0995"/>
<dbReference type="InterPro" id="IPR006260">
    <property type="entry name" value="TonB/TolA_C"/>
</dbReference>
<dbReference type="GO" id="GO:0015031">
    <property type="term" value="P:protein transport"/>
    <property type="evidence" value="ECO:0007669"/>
    <property type="project" value="UniProtKB-KW"/>
</dbReference>
<keyword evidence="3" id="KW-0813">Transport</keyword>
<dbReference type="InterPro" id="IPR037682">
    <property type="entry name" value="TonB_C"/>
</dbReference>
<name>A7HRT5_PARL1</name>
<evidence type="ECO:0000256" key="4">
    <source>
        <dbReference type="ARBA" id="ARBA00022475"/>
    </source>
</evidence>
<comment type="subcellular location">
    <subcellularLocation>
        <location evidence="1">Cell inner membrane</location>
        <topology evidence="1">Single-pass membrane protein</topology>
        <orientation evidence="1">Periplasmic side</orientation>
    </subcellularLocation>
</comment>
<dbReference type="EMBL" id="CP000774">
    <property type="protein sequence ID" value="ABS62618.1"/>
    <property type="molecule type" value="Genomic_DNA"/>
</dbReference>
<keyword evidence="6" id="KW-0812">Transmembrane</keyword>
<feature type="region of interest" description="Disordered" evidence="10">
    <location>
        <begin position="114"/>
        <end position="136"/>
    </location>
</feature>